<feature type="compositionally biased region" description="Polar residues" evidence="1">
    <location>
        <begin position="1"/>
        <end position="11"/>
    </location>
</feature>
<accession>A0A371E1S2</accession>
<feature type="non-terminal residue" evidence="2">
    <location>
        <position position="1"/>
    </location>
</feature>
<feature type="region of interest" description="Disordered" evidence="1">
    <location>
        <begin position="1"/>
        <end position="23"/>
    </location>
</feature>
<dbReference type="Proteomes" id="UP000257109">
    <property type="component" value="Unassembled WGS sequence"/>
</dbReference>
<organism evidence="2 3">
    <name type="scientific">Mucuna pruriens</name>
    <name type="common">Velvet bean</name>
    <name type="synonym">Dolichos pruriens</name>
    <dbReference type="NCBI Taxonomy" id="157652"/>
    <lineage>
        <taxon>Eukaryota</taxon>
        <taxon>Viridiplantae</taxon>
        <taxon>Streptophyta</taxon>
        <taxon>Embryophyta</taxon>
        <taxon>Tracheophyta</taxon>
        <taxon>Spermatophyta</taxon>
        <taxon>Magnoliopsida</taxon>
        <taxon>eudicotyledons</taxon>
        <taxon>Gunneridae</taxon>
        <taxon>Pentapetalae</taxon>
        <taxon>rosids</taxon>
        <taxon>fabids</taxon>
        <taxon>Fabales</taxon>
        <taxon>Fabaceae</taxon>
        <taxon>Papilionoideae</taxon>
        <taxon>50 kb inversion clade</taxon>
        <taxon>NPAAA clade</taxon>
        <taxon>indigoferoid/millettioid clade</taxon>
        <taxon>Phaseoleae</taxon>
        <taxon>Mucuna</taxon>
    </lineage>
</organism>
<proteinExistence type="predicted"/>
<keyword evidence="3" id="KW-1185">Reference proteome</keyword>
<evidence type="ECO:0000256" key="1">
    <source>
        <dbReference type="SAM" id="MobiDB-lite"/>
    </source>
</evidence>
<comment type="caution">
    <text evidence="2">The sequence shown here is derived from an EMBL/GenBank/DDBJ whole genome shotgun (WGS) entry which is preliminary data.</text>
</comment>
<gene>
    <name evidence="2" type="ORF">CR513_61926</name>
</gene>
<reference evidence="2" key="1">
    <citation type="submission" date="2018-05" db="EMBL/GenBank/DDBJ databases">
        <title>Draft genome of Mucuna pruriens seed.</title>
        <authorList>
            <person name="Nnadi N.E."/>
            <person name="Vos R."/>
            <person name="Hasami M.H."/>
            <person name="Devisetty U.K."/>
            <person name="Aguiy J.C."/>
        </authorList>
    </citation>
    <scope>NUCLEOTIDE SEQUENCE [LARGE SCALE GENOMIC DNA]</scope>
    <source>
        <strain evidence="2">JCA_2017</strain>
    </source>
</reference>
<evidence type="ECO:0000313" key="2">
    <source>
        <dbReference type="EMBL" id="RDX59026.1"/>
    </source>
</evidence>
<dbReference type="AlphaFoldDB" id="A0A371E1S2"/>
<sequence length="79" mass="9120">MKHLASKSSASWMHKNVPPRRREDCLNDKETKLLLLDDAFWPKECKDHIPKIDGQSFCQPHRLKLGGICGRYGGQIYQP</sequence>
<protein>
    <submittedName>
        <fullName evidence="2">Uncharacterized protein</fullName>
    </submittedName>
</protein>
<evidence type="ECO:0000313" key="3">
    <source>
        <dbReference type="Proteomes" id="UP000257109"/>
    </source>
</evidence>
<dbReference type="EMBL" id="QJKJ01017222">
    <property type="protein sequence ID" value="RDX59026.1"/>
    <property type="molecule type" value="Genomic_DNA"/>
</dbReference>
<name>A0A371E1S2_MUCPR</name>